<evidence type="ECO:0000256" key="1">
    <source>
        <dbReference type="SAM" id="MobiDB-lite"/>
    </source>
</evidence>
<proteinExistence type="predicted"/>
<gene>
    <name evidence="3" type="ORF">NDI54_16950</name>
</gene>
<feature type="region of interest" description="Disordered" evidence="1">
    <location>
        <begin position="1"/>
        <end position="20"/>
    </location>
</feature>
<comment type="caution">
    <text evidence="3">The sequence shown here is derived from an EMBL/GenBank/DDBJ whole genome shotgun (WGS) entry which is preliminary data.</text>
</comment>
<keyword evidence="2" id="KW-1133">Transmembrane helix</keyword>
<dbReference type="Proteomes" id="UP001253439">
    <property type="component" value="Unassembled WGS sequence"/>
</dbReference>
<sequence length="97" mass="10396">MGTTQPNSQSGVDGSAGPNEAVYSRSEGIVETIRDSILLKIAIGGIVFTLVGVFFDSGILVPTGGLWSIWAAIFAVWGAGLFLLGIVGYGFFWWRRR</sequence>
<protein>
    <submittedName>
        <fullName evidence="3">Uncharacterized protein</fullName>
    </submittedName>
</protein>
<feature type="compositionally biased region" description="Polar residues" evidence="1">
    <location>
        <begin position="1"/>
        <end position="12"/>
    </location>
</feature>
<accession>A0AAE4F2F8</accession>
<dbReference type="EMBL" id="JAMQOM010000009">
    <property type="protein sequence ID" value="MDS0223036.1"/>
    <property type="molecule type" value="Genomic_DNA"/>
</dbReference>
<feature type="transmembrane region" description="Helical" evidence="2">
    <location>
        <begin position="67"/>
        <end position="94"/>
    </location>
</feature>
<organism evidence="3 4">
    <name type="scientific">Haloarcula terrestris</name>
    <dbReference type="NCBI Taxonomy" id="2950533"/>
    <lineage>
        <taxon>Archaea</taxon>
        <taxon>Methanobacteriati</taxon>
        <taxon>Methanobacteriota</taxon>
        <taxon>Stenosarchaea group</taxon>
        <taxon>Halobacteria</taxon>
        <taxon>Halobacteriales</taxon>
        <taxon>Haloarculaceae</taxon>
        <taxon>Haloarcula</taxon>
    </lineage>
</organism>
<evidence type="ECO:0000313" key="4">
    <source>
        <dbReference type="Proteomes" id="UP001253439"/>
    </source>
</evidence>
<keyword evidence="2" id="KW-0472">Membrane</keyword>
<name>A0AAE4F2F8_9EURY</name>
<reference evidence="3 4" key="1">
    <citation type="submission" date="2022-06" db="EMBL/GenBank/DDBJ databases">
        <title>Haloarcula sp. a new haloarchaeum isolate from saline soil.</title>
        <authorList>
            <person name="Strakova D."/>
            <person name="Galisteo C."/>
            <person name="Sanchez-Porro C."/>
            <person name="Ventosa A."/>
        </authorList>
    </citation>
    <scope>NUCLEOTIDE SEQUENCE [LARGE SCALE GENOMIC DNA]</scope>
    <source>
        <strain evidence="3 4">S1AR25-5A</strain>
    </source>
</reference>
<keyword evidence="2" id="KW-0812">Transmembrane</keyword>
<keyword evidence="4" id="KW-1185">Reference proteome</keyword>
<feature type="transmembrane region" description="Helical" evidence="2">
    <location>
        <begin position="37"/>
        <end position="55"/>
    </location>
</feature>
<dbReference type="AlphaFoldDB" id="A0AAE4F2F8"/>
<dbReference type="RefSeq" id="WP_310897646.1">
    <property type="nucleotide sequence ID" value="NZ_JAMQOM010000009.1"/>
</dbReference>
<evidence type="ECO:0000256" key="2">
    <source>
        <dbReference type="SAM" id="Phobius"/>
    </source>
</evidence>
<evidence type="ECO:0000313" key="3">
    <source>
        <dbReference type="EMBL" id="MDS0223036.1"/>
    </source>
</evidence>